<evidence type="ECO:0000313" key="3">
    <source>
        <dbReference type="Proteomes" id="UP000008177"/>
    </source>
</evidence>
<dbReference type="EMBL" id="FQ790347">
    <property type="protein sequence ID" value="CCD53570.1"/>
    <property type="molecule type" value="Genomic_DNA"/>
</dbReference>
<dbReference type="OrthoDB" id="3539910at2759"/>
<dbReference type="InParanoid" id="G2YPM2"/>
<organism evidence="2 3">
    <name type="scientific">Botryotinia fuckeliana (strain T4)</name>
    <name type="common">Noble rot fungus</name>
    <name type="synonym">Botrytis cinerea</name>
    <dbReference type="NCBI Taxonomy" id="999810"/>
    <lineage>
        <taxon>Eukaryota</taxon>
        <taxon>Fungi</taxon>
        <taxon>Dikarya</taxon>
        <taxon>Ascomycota</taxon>
        <taxon>Pezizomycotina</taxon>
        <taxon>Leotiomycetes</taxon>
        <taxon>Helotiales</taxon>
        <taxon>Sclerotiniaceae</taxon>
        <taxon>Botrytis</taxon>
    </lineage>
</organism>
<accession>G2YPM2</accession>
<feature type="region of interest" description="Disordered" evidence="1">
    <location>
        <begin position="1"/>
        <end position="22"/>
    </location>
</feature>
<dbReference type="Proteomes" id="UP000008177">
    <property type="component" value="Unplaced contigs"/>
</dbReference>
<protein>
    <submittedName>
        <fullName evidence="2">Uncharacterized protein</fullName>
    </submittedName>
</protein>
<dbReference type="AlphaFoldDB" id="G2YPM2"/>
<evidence type="ECO:0000256" key="1">
    <source>
        <dbReference type="SAM" id="MobiDB-lite"/>
    </source>
</evidence>
<evidence type="ECO:0000313" key="2">
    <source>
        <dbReference type="EMBL" id="CCD53570.1"/>
    </source>
</evidence>
<sequence length="90" mass="10472">MSQTHAAQSLIQNLSPLSPQYSPRTKKLCALETTNAFVSREVKQMVKLRRGDTTRDLHKQARKARDTERTLKTQIYREDYEDAFKGELFV</sequence>
<dbReference type="HOGENOM" id="CLU_2440598_0_0_1"/>
<proteinExistence type="predicted"/>
<reference evidence="3" key="1">
    <citation type="journal article" date="2011" name="PLoS Genet.">
        <title>Genomic analysis of the necrotrophic fungal pathogens Sclerotinia sclerotiorum and Botrytis cinerea.</title>
        <authorList>
            <person name="Amselem J."/>
            <person name="Cuomo C.A."/>
            <person name="van Kan J.A."/>
            <person name="Viaud M."/>
            <person name="Benito E.P."/>
            <person name="Couloux A."/>
            <person name="Coutinho P.M."/>
            <person name="de Vries R.P."/>
            <person name="Dyer P.S."/>
            <person name="Fillinger S."/>
            <person name="Fournier E."/>
            <person name="Gout L."/>
            <person name="Hahn M."/>
            <person name="Kohn L."/>
            <person name="Lapalu N."/>
            <person name="Plummer K.M."/>
            <person name="Pradier J.M."/>
            <person name="Quevillon E."/>
            <person name="Sharon A."/>
            <person name="Simon A."/>
            <person name="ten Have A."/>
            <person name="Tudzynski B."/>
            <person name="Tudzynski P."/>
            <person name="Wincker P."/>
            <person name="Andrew M."/>
            <person name="Anthouard V."/>
            <person name="Beever R.E."/>
            <person name="Beffa R."/>
            <person name="Benoit I."/>
            <person name="Bouzid O."/>
            <person name="Brault B."/>
            <person name="Chen Z."/>
            <person name="Choquer M."/>
            <person name="Collemare J."/>
            <person name="Cotton P."/>
            <person name="Danchin E.G."/>
            <person name="Da Silva C."/>
            <person name="Gautier A."/>
            <person name="Giraud C."/>
            <person name="Giraud T."/>
            <person name="Gonzalez C."/>
            <person name="Grossetete S."/>
            <person name="Guldener U."/>
            <person name="Henrissat B."/>
            <person name="Howlett B.J."/>
            <person name="Kodira C."/>
            <person name="Kretschmer M."/>
            <person name="Lappartient A."/>
            <person name="Leroch M."/>
            <person name="Levis C."/>
            <person name="Mauceli E."/>
            <person name="Neuveglise C."/>
            <person name="Oeser B."/>
            <person name="Pearson M."/>
            <person name="Poulain J."/>
            <person name="Poussereau N."/>
            <person name="Quesneville H."/>
            <person name="Rascle C."/>
            <person name="Schumacher J."/>
            <person name="Segurens B."/>
            <person name="Sexton A."/>
            <person name="Silva E."/>
            <person name="Sirven C."/>
            <person name="Soanes D.M."/>
            <person name="Talbot N.J."/>
            <person name="Templeton M."/>
            <person name="Yandava C."/>
            <person name="Yarden O."/>
            <person name="Zeng Q."/>
            <person name="Rollins J.A."/>
            <person name="Lebrun M.H."/>
            <person name="Dickman M."/>
        </authorList>
    </citation>
    <scope>NUCLEOTIDE SEQUENCE [LARGE SCALE GENOMIC DNA]</scope>
    <source>
        <strain evidence="3">T4</strain>
    </source>
</reference>
<name>G2YPM2_BOTF4</name>
<gene>
    <name evidence="2" type="ORF">BofuT4_uP136150.1</name>
</gene>